<dbReference type="InterPro" id="IPR000326">
    <property type="entry name" value="PAP2/HPO"/>
</dbReference>
<dbReference type="Gene3D" id="1.20.144.10">
    <property type="entry name" value="Phosphatidic acid phosphatase type 2/haloperoxidase"/>
    <property type="match status" value="2"/>
</dbReference>
<keyword evidence="6 8" id="KW-0472">Membrane</keyword>
<dbReference type="HOGENOM" id="CLU_590439_0_0_11"/>
<evidence type="ECO:0000259" key="9">
    <source>
        <dbReference type="SMART" id="SM00014"/>
    </source>
</evidence>
<feature type="transmembrane region" description="Helical" evidence="8">
    <location>
        <begin position="110"/>
        <end position="130"/>
    </location>
</feature>
<feature type="transmembrane region" description="Helical" evidence="8">
    <location>
        <begin position="7"/>
        <end position="24"/>
    </location>
</feature>
<dbReference type="eggNOG" id="COG0671">
    <property type="taxonomic scope" value="Bacteria"/>
</dbReference>
<comment type="similarity">
    <text evidence="2">Belongs to the DedA family.</text>
</comment>
<gene>
    <name evidence="10" type="ordered locus">FraEuI1c_0493</name>
</gene>
<feature type="transmembrane region" description="Helical" evidence="8">
    <location>
        <begin position="142"/>
        <end position="163"/>
    </location>
</feature>
<evidence type="ECO:0000256" key="5">
    <source>
        <dbReference type="ARBA" id="ARBA00022989"/>
    </source>
</evidence>
<dbReference type="InterPro" id="IPR032816">
    <property type="entry name" value="VTT_dom"/>
</dbReference>
<dbReference type="PANTHER" id="PTHR30353:SF15">
    <property type="entry name" value="INNER MEMBRANE PROTEIN YABI"/>
    <property type="match status" value="1"/>
</dbReference>
<evidence type="ECO:0000313" key="10">
    <source>
        <dbReference type="EMBL" id="ADP78576.1"/>
    </source>
</evidence>
<evidence type="ECO:0000256" key="3">
    <source>
        <dbReference type="ARBA" id="ARBA00022475"/>
    </source>
</evidence>
<evidence type="ECO:0000256" key="8">
    <source>
        <dbReference type="SAM" id="Phobius"/>
    </source>
</evidence>
<dbReference type="eggNOG" id="COG0586">
    <property type="taxonomic scope" value="Bacteria"/>
</dbReference>
<dbReference type="Proteomes" id="UP000002484">
    <property type="component" value="Chromosome"/>
</dbReference>
<keyword evidence="11" id="KW-1185">Reference proteome</keyword>
<dbReference type="STRING" id="298654.FraEuI1c_0493"/>
<evidence type="ECO:0000256" key="6">
    <source>
        <dbReference type="ARBA" id="ARBA00023136"/>
    </source>
</evidence>
<dbReference type="OrthoDB" id="9813426at2"/>
<protein>
    <submittedName>
        <fullName evidence="10">Phosphoesterase PA-phosphatase related protein</fullName>
    </submittedName>
</protein>
<evidence type="ECO:0000313" key="11">
    <source>
        <dbReference type="Proteomes" id="UP000002484"/>
    </source>
</evidence>
<feature type="domain" description="Phosphatidic acid phosphatase type 2/haloperoxidase" evidence="9">
    <location>
        <begin position="300"/>
        <end position="416"/>
    </location>
</feature>
<dbReference type="KEGG" id="fri:FraEuI1c_0493"/>
<dbReference type="InterPro" id="IPR036938">
    <property type="entry name" value="PAP2/HPO_sf"/>
</dbReference>
<sequence length="486" mass="51148">MSRIVDGLINLPPWLVLLVAFALPAAEASIFVGVVFPGEIAIIVAGVLAHAHKLPLWLVIVVGTLGAVIGDSIGYEVGARYGDWVLARLPKRLVKPEHVEQGRALLRRRGGWAVLIGRFTAALRALVPGLAGTSRLPYRTFLPYNIVGGLAWVTMSALIGYVAGASYKAAEHQVSLISGGLLALIVLVLLHQVARRSQRVQSWLARHGDKLPDRWLSVSVLVLVAGGWLLGGLVQDVENVQGPTGATTSDSRLLDDVIGYRRSWLTPVVRGITVLGSSPVTYGVVAVLGALVVWRTRNWVLPLCSVALLGAGQGVRLAISHAIARPRPPRAVWLTGAHGYAFPSGHTTLATIAYGLAGLLLLRLLPASRLATALVSLVAVVLAAAVGLSRVYLGVHWPSDVLAGWSLGAGWLALAATAFTLVRLIRRRRSTPTAAAKTVPEAQTAAEAQAVSAAPDVRRLAIETPAEPSPARDGAGSGAAFRPDLG</sequence>
<evidence type="ECO:0000256" key="4">
    <source>
        <dbReference type="ARBA" id="ARBA00022692"/>
    </source>
</evidence>
<feature type="transmembrane region" description="Helical" evidence="8">
    <location>
        <begin position="175"/>
        <end position="194"/>
    </location>
</feature>
<evidence type="ECO:0000256" key="2">
    <source>
        <dbReference type="ARBA" id="ARBA00010792"/>
    </source>
</evidence>
<dbReference type="PANTHER" id="PTHR30353">
    <property type="entry name" value="INNER MEMBRANE PROTEIN DEDA-RELATED"/>
    <property type="match status" value="1"/>
</dbReference>
<reference evidence="10 11" key="1">
    <citation type="submission" date="2010-10" db="EMBL/GenBank/DDBJ databases">
        <title>Complete sequence of Frankia sp. EuI1c.</title>
        <authorList>
            <consortium name="US DOE Joint Genome Institute"/>
            <person name="Lucas S."/>
            <person name="Copeland A."/>
            <person name="Lapidus A."/>
            <person name="Cheng J.-F."/>
            <person name="Bruce D."/>
            <person name="Goodwin L."/>
            <person name="Pitluck S."/>
            <person name="Chertkov O."/>
            <person name="Detter J.C."/>
            <person name="Han C."/>
            <person name="Tapia R."/>
            <person name="Land M."/>
            <person name="Hauser L."/>
            <person name="Jeffries C."/>
            <person name="Kyrpides N."/>
            <person name="Ivanova N."/>
            <person name="Mikhailova N."/>
            <person name="Beauchemin N."/>
            <person name="Sen A."/>
            <person name="Sur S.A."/>
            <person name="Gtari M."/>
            <person name="Wall L."/>
            <person name="Tisa L."/>
            <person name="Woyke T."/>
        </authorList>
    </citation>
    <scope>NUCLEOTIDE SEQUENCE [LARGE SCALE GENOMIC DNA]</scope>
    <source>
        <strain evidence="11">DSM 45817 / CECT 9037 / EuI1c</strain>
    </source>
</reference>
<accession>E3JA14</accession>
<dbReference type="SMART" id="SM00014">
    <property type="entry name" value="acidPPc"/>
    <property type="match status" value="1"/>
</dbReference>
<organism evidence="10 11">
    <name type="scientific">Pseudofrankia inefficax (strain DSM 45817 / CECT 9037 / DDB 130130 / EuI1c)</name>
    <name type="common">Frankia inefficax</name>
    <dbReference type="NCBI Taxonomy" id="298654"/>
    <lineage>
        <taxon>Bacteria</taxon>
        <taxon>Bacillati</taxon>
        <taxon>Actinomycetota</taxon>
        <taxon>Actinomycetes</taxon>
        <taxon>Frankiales</taxon>
        <taxon>Frankiaceae</taxon>
        <taxon>Pseudofrankia</taxon>
    </lineage>
</organism>
<keyword evidence="4 8" id="KW-0812">Transmembrane</keyword>
<dbReference type="GO" id="GO:0005886">
    <property type="term" value="C:plasma membrane"/>
    <property type="evidence" value="ECO:0007669"/>
    <property type="project" value="UniProtKB-SubCell"/>
</dbReference>
<dbReference type="CDD" id="cd03392">
    <property type="entry name" value="PAP2_like_2"/>
    <property type="match status" value="1"/>
</dbReference>
<evidence type="ECO:0000256" key="7">
    <source>
        <dbReference type="SAM" id="MobiDB-lite"/>
    </source>
</evidence>
<dbReference type="Pfam" id="PF01569">
    <property type="entry name" value="PAP2"/>
    <property type="match status" value="1"/>
</dbReference>
<dbReference type="InterPro" id="IPR032818">
    <property type="entry name" value="DedA-like"/>
</dbReference>
<dbReference type="AlphaFoldDB" id="E3JA14"/>
<feature type="transmembrane region" description="Helical" evidence="8">
    <location>
        <begin position="272"/>
        <end position="293"/>
    </location>
</feature>
<feature type="transmembrane region" description="Helical" evidence="8">
    <location>
        <begin position="215"/>
        <end position="234"/>
    </location>
</feature>
<keyword evidence="5 8" id="KW-1133">Transmembrane helix</keyword>
<feature type="transmembrane region" description="Helical" evidence="8">
    <location>
        <begin position="56"/>
        <end position="75"/>
    </location>
</feature>
<name>E3JA14_PSEI1</name>
<feature type="transmembrane region" description="Helical" evidence="8">
    <location>
        <begin position="339"/>
        <end position="362"/>
    </location>
</feature>
<evidence type="ECO:0000256" key="1">
    <source>
        <dbReference type="ARBA" id="ARBA00004651"/>
    </source>
</evidence>
<dbReference type="RefSeq" id="WP_013421698.1">
    <property type="nucleotide sequence ID" value="NC_014666.1"/>
</dbReference>
<proteinExistence type="inferred from homology"/>
<dbReference type="SUPFAM" id="SSF48317">
    <property type="entry name" value="Acid phosphatase/Vanadium-dependent haloperoxidase"/>
    <property type="match status" value="1"/>
</dbReference>
<comment type="subcellular location">
    <subcellularLocation>
        <location evidence="1">Cell membrane</location>
        <topology evidence="1">Multi-pass membrane protein</topology>
    </subcellularLocation>
</comment>
<keyword evidence="3" id="KW-1003">Cell membrane</keyword>
<feature type="transmembrane region" description="Helical" evidence="8">
    <location>
        <begin position="300"/>
        <end position="319"/>
    </location>
</feature>
<dbReference type="InParanoid" id="E3JA14"/>
<dbReference type="Pfam" id="PF09335">
    <property type="entry name" value="VTT_dom"/>
    <property type="match status" value="1"/>
</dbReference>
<feature type="transmembrane region" description="Helical" evidence="8">
    <location>
        <begin position="30"/>
        <end position="49"/>
    </location>
</feature>
<feature type="region of interest" description="Disordered" evidence="7">
    <location>
        <begin position="463"/>
        <end position="486"/>
    </location>
</feature>
<feature type="transmembrane region" description="Helical" evidence="8">
    <location>
        <begin position="374"/>
        <end position="395"/>
    </location>
</feature>
<dbReference type="EMBL" id="CP002299">
    <property type="protein sequence ID" value="ADP78576.1"/>
    <property type="molecule type" value="Genomic_DNA"/>
</dbReference>
<feature type="transmembrane region" description="Helical" evidence="8">
    <location>
        <begin position="401"/>
        <end position="422"/>
    </location>
</feature>